<evidence type="ECO:0000256" key="2">
    <source>
        <dbReference type="ARBA" id="ARBA00023125"/>
    </source>
</evidence>
<proteinExistence type="predicted"/>
<dbReference type="AlphaFoldDB" id="A0A8J2YYM1"/>
<dbReference type="PANTHER" id="PTHR43537">
    <property type="entry name" value="TRANSCRIPTIONAL REGULATOR, GNTR FAMILY"/>
    <property type="match status" value="1"/>
</dbReference>
<dbReference type="GO" id="GO:0003700">
    <property type="term" value="F:DNA-binding transcription factor activity"/>
    <property type="evidence" value="ECO:0007669"/>
    <property type="project" value="InterPro"/>
</dbReference>
<reference evidence="6" key="1">
    <citation type="journal article" date="2014" name="Int. J. Syst. Evol. Microbiol.">
        <title>Complete genome sequence of Corynebacterium casei LMG S-19264T (=DSM 44701T), isolated from a smear-ripened cheese.</title>
        <authorList>
            <consortium name="US DOE Joint Genome Institute (JGI-PGF)"/>
            <person name="Walter F."/>
            <person name="Albersmeier A."/>
            <person name="Kalinowski J."/>
            <person name="Ruckert C."/>
        </authorList>
    </citation>
    <scope>NUCLEOTIDE SEQUENCE</scope>
    <source>
        <strain evidence="6">CGMCC 1.15725</strain>
    </source>
</reference>
<dbReference type="PANTHER" id="PTHR43537:SF44">
    <property type="entry name" value="GNTR FAMILY REGULATORY PROTEIN"/>
    <property type="match status" value="1"/>
</dbReference>
<dbReference type="Proteomes" id="UP000646365">
    <property type="component" value="Unassembled WGS sequence"/>
</dbReference>
<dbReference type="CDD" id="cd07377">
    <property type="entry name" value="WHTH_GntR"/>
    <property type="match status" value="1"/>
</dbReference>
<evidence type="ECO:0000256" key="4">
    <source>
        <dbReference type="SAM" id="MobiDB-lite"/>
    </source>
</evidence>
<evidence type="ECO:0000313" key="7">
    <source>
        <dbReference type="Proteomes" id="UP000646365"/>
    </source>
</evidence>
<dbReference type="GO" id="GO:0003677">
    <property type="term" value="F:DNA binding"/>
    <property type="evidence" value="ECO:0007669"/>
    <property type="project" value="UniProtKB-KW"/>
</dbReference>
<evidence type="ECO:0000256" key="3">
    <source>
        <dbReference type="ARBA" id="ARBA00023163"/>
    </source>
</evidence>
<dbReference type="SUPFAM" id="SSF46785">
    <property type="entry name" value="Winged helix' DNA-binding domain"/>
    <property type="match status" value="1"/>
</dbReference>
<dbReference type="PRINTS" id="PR00035">
    <property type="entry name" value="HTHGNTR"/>
</dbReference>
<dbReference type="SUPFAM" id="SSF48008">
    <property type="entry name" value="GntR ligand-binding domain-like"/>
    <property type="match status" value="1"/>
</dbReference>
<dbReference type="InterPro" id="IPR000524">
    <property type="entry name" value="Tscrpt_reg_HTH_GntR"/>
</dbReference>
<keyword evidence="2" id="KW-0238">DNA-binding</keyword>
<keyword evidence="7" id="KW-1185">Reference proteome</keyword>
<dbReference type="Gene3D" id="1.10.10.10">
    <property type="entry name" value="Winged helix-like DNA-binding domain superfamily/Winged helix DNA-binding domain"/>
    <property type="match status" value="1"/>
</dbReference>
<dbReference type="InterPro" id="IPR011711">
    <property type="entry name" value="GntR_C"/>
</dbReference>
<keyword evidence="3" id="KW-0804">Transcription</keyword>
<accession>A0A8J2YYM1</accession>
<dbReference type="SMART" id="SM00895">
    <property type="entry name" value="FCD"/>
    <property type="match status" value="1"/>
</dbReference>
<dbReference type="SMART" id="SM00345">
    <property type="entry name" value="HTH_GNTR"/>
    <property type="match status" value="1"/>
</dbReference>
<dbReference type="RefSeq" id="WP_189051396.1">
    <property type="nucleotide sequence ID" value="NZ_BMJQ01000018.1"/>
</dbReference>
<name>A0A8J2YYM1_9PROT</name>
<feature type="region of interest" description="Disordered" evidence="4">
    <location>
        <begin position="1"/>
        <end position="20"/>
    </location>
</feature>
<dbReference type="InterPro" id="IPR036390">
    <property type="entry name" value="WH_DNA-bd_sf"/>
</dbReference>
<evidence type="ECO:0000256" key="1">
    <source>
        <dbReference type="ARBA" id="ARBA00023015"/>
    </source>
</evidence>
<evidence type="ECO:0000259" key="5">
    <source>
        <dbReference type="PROSITE" id="PS50949"/>
    </source>
</evidence>
<evidence type="ECO:0000313" key="6">
    <source>
        <dbReference type="EMBL" id="GGF41683.1"/>
    </source>
</evidence>
<dbReference type="PROSITE" id="PS50949">
    <property type="entry name" value="HTH_GNTR"/>
    <property type="match status" value="1"/>
</dbReference>
<dbReference type="Gene3D" id="1.20.120.530">
    <property type="entry name" value="GntR ligand-binding domain-like"/>
    <property type="match status" value="1"/>
</dbReference>
<dbReference type="Pfam" id="PF07729">
    <property type="entry name" value="FCD"/>
    <property type="match status" value="1"/>
</dbReference>
<protein>
    <submittedName>
        <fullName evidence="6">GntR family transcriptional regulator</fullName>
    </submittedName>
</protein>
<feature type="domain" description="HTH gntR-type" evidence="5">
    <location>
        <begin position="17"/>
        <end position="85"/>
    </location>
</feature>
<dbReference type="InterPro" id="IPR036388">
    <property type="entry name" value="WH-like_DNA-bd_sf"/>
</dbReference>
<dbReference type="InterPro" id="IPR008920">
    <property type="entry name" value="TF_FadR/GntR_C"/>
</dbReference>
<organism evidence="6 7">
    <name type="scientific">Aliidongia dinghuensis</name>
    <dbReference type="NCBI Taxonomy" id="1867774"/>
    <lineage>
        <taxon>Bacteria</taxon>
        <taxon>Pseudomonadati</taxon>
        <taxon>Pseudomonadota</taxon>
        <taxon>Alphaproteobacteria</taxon>
        <taxon>Rhodospirillales</taxon>
        <taxon>Dongiaceae</taxon>
        <taxon>Aliidongia</taxon>
    </lineage>
</organism>
<keyword evidence="1" id="KW-0805">Transcription regulation</keyword>
<sequence>MPRAKPQTRPDRTFSRSSVHGQVAHEIGLKIVRGELAPGSFLPTEEELSVQLGVSRTALREAIKLMAAKGLVQSRRKAGTRIRPRAEWNMLDPDILAWQLAAAPVERFVKDLFELRLMIEPQGARLAALRRTDEDLTRLESAYAGMAAAGNDAERWEEPDMRFHQSLLQATHNELMAPLGALIETALAMGFRLSNATPGGPRHALGKHKAILDAVVAQDGEGAHRAMVELLDNTMGDVRRALDWARTGDPNAPDPVETVLAGVRRRG</sequence>
<dbReference type="Pfam" id="PF00392">
    <property type="entry name" value="GntR"/>
    <property type="match status" value="1"/>
</dbReference>
<comment type="caution">
    <text evidence="6">The sequence shown here is derived from an EMBL/GenBank/DDBJ whole genome shotgun (WGS) entry which is preliminary data.</text>
</comment>
<dbReference type="EMBL" id="BMJQ01000018">
    <property type="protein sequence ID" value="GGF41683.1"/>
    <property type="molecule type" value="Genomic_DNA"/>
</dbReference>
<reference evidence="6" key="2">
    <citation type="submission" date="2020-09" db="EMBL/GenBank/DDBJ databases">
        <authorList>
            <person name="Sun Q."/>
            <person name="Zhou Y."/>
        </authorList>
    </citation>
    <scope>NUCLEOTIDE SEQUENCE</scope>
    <source>
        <strain evidence="6">CGMCC 1.15725</strain>
    </source>
</reference>
<gene>
    <name evidence="6" type="ORF">GCM10011611_55130</name>
</gene>